<organism evidence="1 2">
    <name type="scientific">Mangrovibacillus cuniculi</name>
    <dbReference type="NCBI Taxonomy" id="2593652"/>
    <lineage>
        <taxon>Bacteria</taxon>
        <taxon>Bacillati</taxon>
        <taxon>Bacillota</taxon>
        <taxon>Bacilli</taxon>
        <taxon>Bacillales</taxon>
        <taxon>Bacillaceae</taxon>
        <taxon>Mangrovibacillus</taxon>
    </lineage>
</organism>
<dbReference type="Proteomes" id="UP000593626">
    <property type="component" value="Chromosome"/>
</dbReference>
<sequence>MKKLAILLSYQNRHRHTKFLIYERLLTMLSHTEICQLSGISPSKLKDFYDLISMSSSELDYYRYLGVEQLMLKLKNRKGLTVQETRVLTQLILNKEISGKQLDEYFVLRKYIPLHHNDIIATNQVSYLVDRSIIRNNHVVAATLYFQKMYRASPPPWDKPTDDPGDWLN</sequence>
<proteinExistence type="predicted"/>
<dbReference type="KEGG" id="mcui:G8O30_12100"/>
<keyword evidence="2" id="KW-1185">Reference proteome</keyword>
<gene>
    <name evidence="1" type="ORF">G8O30_12100</name>
</gene>
<dbReference type="RefSeq" id="WP_239672316.1">
    <property type="nucleotide sequence ID" value="NZ_CP049742.1"/>
</dbReference>
<evidence type="ECO:0000313" key="2">
    <source>
        <dbReference type="Proteomes" id="UP000593626"/>
    </source>
</evidence>
<evidence type="ECO:0000313" key="1">
    <source>
        <dbReference type="EMBL" id="QPC47641.1"/>
    </source>
</evidence>
<dbReference type="AlphaFoldDB" id="A0A7S8CCU9"/>
<accession>A0A7S8CCU9</accession>
<name>A0A7S8CCU9_9BACI</name>
<reference evidence="1 2" key="1">
    <citation type="submission" date="2019-07" db="EMBL/GenBank/DDBJ databases">
        <title>Genome sequence of 2 isolates from Red Sea Mangroves.</title>
        <authorList>
            <person name="Sefrji F."/>
            <person name="Michoud G."/>
            <person name="Merlino G."/>
            <person name="Daffonchio D."/>
        </authorList>
    </citation>
    <scope>NUCLEOTIDE SEQUENCE [LARGE SCALE GENOMIC DNA]</scope>
    <source>
        <strain evidence="1 2">R1DC41</strain>
    </source>
</reference>
<dbReference type="EMBL" id="CP049742">
    <property type="protein sequence ID" value="QPC47641.1"/>
    <property type="molecule type" value="Genomic_DNA"/>
</dbReference>
<protein>
    <submittedName>
        <fullName evidence="1">Uncharacterized protein</fullName>
    </submittedName>
</protein>